<dbReference type="PANTHER" id="PTHR10544">
    <property type="entry name" value="60S RIBOSOMAL PROTEIN L28"/>
    <property type="match status" value="1"/>
</dbReference>
<sequence length="153" mass="16835">MATQFDNISDSLIWELTRKSNAFLVKRTQAGGVQFSRDPLNLVNKHSNKYAGFANSRAIGIQAGKDNKINFTTKTSSKANKPASSQHKQTFGSGKSARNISRSVVGSTAKKGYRSDLRAEAVARVGQIKKSQRPVRERPQKVRTGKKTKQVEA</sequence>
<name>A0A9P4JA95_9PEZI</name>
<evidence type="ECO:0000313" key="7">
    <source>
        <dbReference type="Proteomes" id="UP000799439"/>
    </source>
</evidence>
<dbReference type="GO" id="GO:0006412">
    <property type="term" value="P:translation"/>
    <property type="evidence" value="ECO:0007669"/>
    <property type="project" value="InterPro"/>
</dbReference>
<dbReference type="InterPro" id="IPR002672">
    <property type="entry name" value="Ribosomal_eL28"/>
</dbReference>
<dbReference type="GO" id="GO:0005840">
    <property type="term" value="C:ribosome"/>
    <property type="evidence" value="ECO:0007669"/>
    <property type="project" value="UniProtKB-KW"/>
</dbReference>
<dbReference type="GO" id="GO:1990904">
    <property type="term" value="C:ribonucleoprotein complex"/>
    <property type="evidence" value="ECO:0007669"/>
    <property type="project" value="UniProtKB-KW"/>
</dbReference>
<feature type="compositionally biased region" description="Basic residues" evidence="4">
    <location>
        <begin position="141"/>
        <end position="153"/>
    </location>
</feature>
<proteinExistence type="inferred from homology"/>
<organism evidence="6 7">
    <name type="scientific">Myriangium duriaei CBS 260.36</name>
    <dbReference type="NCBI Taxonomy" id="1168546"/>
    <lineage>
        <taxon>Eukaryota</taxon>
        <taxon>Fungi</taxon>
        <taxon>Dikarya</taxon>
        <taxon>Ascomycota</taxon>
        <taxon>Pezizomycotina</taxon>
        <taxon>Dothideomycetes</taxon>
        <taxon>Dothideomycetidae</taxon>
        <taxon>Myriangiales</taxon>
        <taxon>Myriangiaceae</taxon>
        <taxon>Myriangium</taxon>
    </lineage>
</organism>
<dbReference type="AlphaFoldDB" id="A0A9P4JA95"/>
<dbReference type="EMBL" id="ML996081">
    <property type="protein sequence ID" value="KAF2158182.1"/>
    <property type="molecule type" value="Genomic_DNA"/>
</dbReference>
<dbReference type="OrthoDB" id="338850at2759"/>
<comment type="similarity">
    <text evidence="1">Belongs to the eukaryotic ribosomal protein eL28 family.</text>
</comment>
<dbReference type="InterPro" id="IPR029004">
    <property type="entry name" value="Ribosomal_eL28/Mak16"/>
</dbReference>
<accession>A0A9P4JA95</accession>
<keyword evidence="7" id="KW-1185">Reference proteome</keyword>
<keyword evidence="2 6" id="KW-0689">Ribosomal protein</keyword>
<feature type="compositionally biased region" description="Polar residues" evidence="4">
    <location>
        <begin position="72"/>
        <end position="106"/>
    </location>
</feature>
<evidence type="ECO:0000256" key="3">
    <source>
        <dbReference type="ARBA" id="ARBA00023274"/>
    </source>
</evidence>
<protein>
    <submittedName>
        <fullName evidence="6">Ribosomal protein L28e</fullName>
    </submittedName>
</protein>
<dbReference type="Gene3D" id="3.30.390.110">
    <property type="match status" value="1"/>
</dbReference>
<feature type="domain" description="Ribosomal eL28/Mak16" evidence="5">
    <location>
        <begin position="12"/>
        <end position="131"/>
    </location>
</feature>
<evidence type="ECO:0000313" key="6">
    <source>
        <dbReference type="EMBL" id="KAF2158182.1"/>
    </source>
</evidence>
<dbReference type="GO" id="GO:0003735">
    <property type="term" value="F:structural constituent of ribosome"/>
    <property type="evidence" value="ECO:0007669"/>
    <property type="project" value="InterPro"/>
</dbReference>
<feature type="region of interest" description="Disordered" evidence="4">
    <location>
        <begin position="72"/>
        <end position="153"/>
    </location>
</feature>
<comment type="caution">
    <text evidence="6">The sequence shown here is derived from an EMBL/GenBank/DDBJ whole genome shotgun (WGS) entry which is preliminary data.</text>
</comment>
<dbReference type="Pfam" id="PF01778">
    <property type="entry name" value="Ribosomal_L28e"/>
    <property type="match status" value="1"/>
</dbReference>
<evidence type="ECO:0000259" key="5">
    <source>
        <dbReference type="Pfam" id="PF01778"/>
    </source>
</evidence>
<dbReference type="Proteomes" id="UP000799439">
    <property type="component" value="Unassembled WGS sequence"/>
</dbReference>
<evidence type="ECO:0000256" key="2">
    <source>
        <dbReference type="ARBA" id="ARBA00022980"/>
    </source>
</evidence>
<reference evidence="6" key="1">
    <citation type="journal article" date="2020" name="Stud. Mycol.">
        <title>101 Dothideomycetes genomes: a test case for predicting lifestyles and emergence of pathogens.</title>
        <authorList>
            <person name="Haridas S."/>
            <person name="Albert R."/>
            <person name="Binder M."/>
            <person name="Bloem J."/>
            <person name="Labutti K."/>
            <person name="Salamov A."/>
            <person name="Andreopoulos B."/>
            <person name="Baker S."/>
            <person name="Barry K."/>
            <person name="Bills G."/>
            <person name="Bluhm B."/>
            <person name="Cannon C."/>
            <person name="Castanera R."/>
            <person name="Culley D."/>
            <person name="Daum C."/>
            <person name="Ezra D."/>
            <person name="Gonzalez J."/>
            <person name="Henrissat B."/>
            <person name="Kuo A."/>
            <person name="Liang C."/>
            <person name="Lipzen A."/>
            <person name="Lutzoni F."/>
            <person name="Magnuson J."/>
            <person name="Mondo S."/>
            <person name="Nolan M."/>
            <person name="Ohm R."/>
            <person name="Pangilinan J."/>
            <person name="Park H.-J."/>
            <person name="Ramirez L."/>
            <person name="Alfaro M."/>
            <person name="Sun H."/>
            <person name="Tritt A."/>
            <person name="Yoshinaga Y."/>
            <person name="Zwiers L.-H."/>
            <person name="Turgeon B."/>
            <person name="Goodwin S."/>
            <person name="Spatafora J."/>
            <person name="Crous P."/>
            <person name="Grigoriev I."/>
        </authorList>
    </citation>
    <scope>NUCLEOTIDE SEQUENCE</scope>
    <source>
        <strain evidence="6">CBS 260.36</strain>
    </source>
</reference>
<keyword evidence="3" id="KW-0687">Ribonucleoprotein</keyword>
<evidence type="ECO:0000256" key="4">
    <source>
        <dbReference type="SAM" id="MobiDB-lite"/>
    </source>
</evidence>
<gene>
    <name evidence="6" type="ORF">K461DRAFT_290429</name>
</gene>
<evidence type="ECO:0000256" key="1">
    <source>
        <dbReference type="ARBA" id="ARBA00007926"/>
    </source>
</evidence>